<dbReference type="EMBL" id="KQ085896">
    <property type="protein sequence ID" value="KLO18279.1"/>
    <property type="molecule type" value="Genomic_DNA"/>
</dbReference>
<dbReference type="AlphaFoldDB" id="A0A0H2S2M0"/>
<dbReference type="SUPFAM" id="SSF52540">
    <property type="entry name" value="P-loop containing nucleoside triphosphate hydrolases"/>
    <property type="match status" value="1"/>
</dbReference>
<organism evidence="1 2">
    <name type="scientific">Schizopora paradoxa</name>
    <dbReference type="NCBI Taxonomy" id="27342"/>
    <lineage>
        <taxon>Eukaryota</taxon>
        <taxon>Fungi</taxon>
        <taxon>Dikarya</taxon>
        <taxon>Basidiomycota</taxon>
        <taxon>Agaricomycotina</taxon>
        <taxon>Agaricomycetes</taxon>
        <taxon>Hymenochaetales</taxon>
        <taxon>Schizoporaceae</taxon>
        <taxon>Schizopora</taxon>
    </lineage>
</organism>
<proteinExistence type="predicted"/>
<dbReference type="InParanoid" id="A0A0H2S2M0"/>
<evidence type="ECO:0000313" key="1">
    <source>
        <dbReference type="EMBL" id="KLO18279.1"/>
    </source>
</evidence>
<protein>
    <recommendedName>
        <fullName evidence="3">P-loop containing nucleoside triphosphate hydrolase protein</fullName>
    </recommendedName>
</protein>
<dbReference type="InterPro" id="IPR052922">
    <property type="entry name" value="Cytidylate_Kinase-2"/>
</dbReference>
<dbReference type="OrthoDB" id="65590at2759"/>
<keyword evidence="2" id="KW-1185">Reference proteome</keyword>
<dbReference type="InterPro" id="IPR027417">
    <property type="entry name" value="P-loop_NTPase"/>
</dbReference>
<reference evidence="1 2" key="1">
    <citation type="submission" date="2015-04" db="EMBL/GenBank/DDBJ databases">
        <title>Complete genome sequence of Schizopora paradoxa KUC8140, a cosmopolitan wood degrader in East Asia.</title>
        <authorList>
            <consortium name="DOE Joint Genome Institute"/>
            <person name="Min B."/>
            <person name="Park H."/>
            <person name="Jang Y."/>
            <person name="Kim J.-J."/>
            <person name="Kim K.H."/>
            <person name="Pangilinan J."/>
            <person name="Lipzen A."/>
            <person name="Riley R."/>
            <person name="Grigoriev I.V."/>
            <person name="Spatafora J.W."/>
            <person name="Choi I.-G."/>
        </authorList>
    </citation>
    <scope>NUCLEOTIDE SEQUENCE [LARGE SCALE GENOMIC DNA]</scope>
    <source>
        <strain evidence="1 2">KUC8140</strain>
    </source>
</reference>
<dbReference type="PANTHER" id="PTHR37816">
    <property type="entry name" value="YALI0E33011P"/>
    <property type="match status" value="1"/>
</dbReference>
<feature type="non-terminal residue" evidence="1">
    <location>
        <position position="1"/>
    </location>
</feature>
<name>A0A0H2S2M0_9AGAM</name>
<accession>A0A0H2S2M0</accession>
<sequence>PPLKGDGNGVYRVHIVGNSGSDKSTTWRIDLSDILGVPCFHLDALFWKPEWVKSEPEEFKQRVREDLMQDEKGWIVDGNYAKKMSEVLNSATDVIWLDTPFLLYFPRIFIRTMSRLLGYSPPCSPGCNETTRSVFSIPKAYCGGPLDITILRNVGKRR</sequence>
<dbReference type="Proteomes" id="UP000053477">
    <property type="component" value="Unassembled WGS sequence"/>
</dbReference>
<evidence type="ECO:0000313" key="2">
    <source>
        <dbReference type="Proteomes" id="UP000053477"/>
    </source>
</evidence>
<evidence type="ECO:0008006" key="3">
    <source>
        <dbReference type="Google" id="ProtNLM"/>
    </source>
</evidence>
<gene>
    <name evidence="1" type="ORF">SCHPADRAFT_955576</name>
</gene>
<dbReference type="Gene3D" id="3.40.50.300">
    <property type="entry name" value="P-loop containing nucleotide triphosphate hydrolases"/>
    <property type="match status" value="1"/>
</dbReference>
<dbReference type="PANTHER" id="PTHR37816:SF1">
    <property type="entry name" value="TOXIN"/>
    <property type="match status" value="1"/>
</dbReference>